<accession>A0AAV0AUX9</accession>
<keyword evidence="3" id="KW-1185">Reference proteome</keyword>
<protein>
    <submittedName>
        <fullName evidence="2">Expressed protein</fullName>
    </submittedName>
</protein>
<evidence type="ECO:0000256" key="1">
    <source>
        <dbReference type="SAM" id="MobiDB-lite"/>
    </source>
</evidence>
<name>A0AAV0AUX9_PHAPC</name>
<sequence>QRTLKKLNREDFISAKSIISGLNVQHHCAGAKCLIRRTLPKRLERQETDMLLNELQHNFRFNLYVINTASLRAQDKHHAPARITTRQIQPLKALNAVDDGLSEWKKNNNRKGKNKAAESVTSIDPSLP</sequence>
<dbReference type="AlphaFoldDB" id="A0AAV0AUX9"/>
<feature type="compositionally biased region" description="Polar residues" evidence="1">
    <location>
        <begin position="119"/>
        <end position="128"/>
    </location>
</feature>
<dbReference type="Proteomes" id="UP001153365">
    <property type="component" value="Unassembled WGS sequence"/>
</dbReference>
<comment type="caution">
    <text evidence="2">The sequence shown here is derived from an EMBL/GenBank/DDBJ whole genome shotgun (WGS) entry which is preliminary data.</text>
</comment>
<organism evidence="2 3">
    <name type="scientific">Phakopsora pachyrhizi</name>
    <name type="common">Asian soybean rust disease fungus</name>
    <dbReference type="NCBI Taxonomy" id="170000"/>
    <lineage>
        <taxon>Eukaryota</taxon>
        <taxon>Fungi</taxon>
        <taxon>Dikarya</taxon>
        <taxon>Basidiomycota</taxon>
        <taxon>Pucciniomycotina</taxon>
        <taxon>Pucciniomycetes</taxon>
        <taxon>Pucciniales</taxon>
        <taxon>Phakopsoraceae</taxon>
        <taxon>Phakopsora</taxon>
    </lineage>
</organism>
<dbReference type="EMBL" id="CALTRL010001774">
    <property type="protein sequence ID" value="CAH7673679.1"/>
    <property type="molecule type" value="Genomic_DNA"/>
</dbReference>
<gene>
    <name evidence="2" type="ORF">PPACK8108_LOCUS8565</name>
</gene>
<feature type="region of interest" description="Disordered" evidence="1">
    <location>
        <begin position="103"/>
        <end position="128"/>
    </location>
</feature>
<feature type="non-terminal residue" evidence="2">
    <location>
        <position position="1"/>
    </location>
</feature>
<proteinExistence type="predicted"/>
<reference evidence="2" key="1">
    <citation type="submission" date="2022-06" db="EMBL/GenBank/DDBJ databases">
        <authorList>
            <consortium name="SYNGENTA / RWTH Aachen University"/>
        </authorList>
    </citation>
    <scope>NUCLEOTIDE SEQUENCE</scope>
</reference>
<evidence type="ECO:0000313" key="3">
    <source>
        <dbReference type="Proteomes" id="UP001153365"/>
    </source>
</evidence>
<evidence type="ECO:0000313" key="2">
    <source>
        <dbReference type="EMBL" id="CAH7673679.1"/>
    </source>
</evidence>